<sequence>MSGAQERSPGGEARTPAGTGGAEERIIPDRGRITPARGGARERIAADPATARERIAADPGAAEERIAADPGRAEERIAADPDAAKERIAAELDAGRGRSLRYTEVDDETLVRQHSPLMSPLVWDLAHVGNYEELWVLRQADGAEALRPEIDAMYDAFAHPRAERPELPLLAPDEARRYIAGVRDRVLDALDRMDLSDPHPLRAGGYVFGLVLQHEHQHAETMLATLQLSRRPGLVPDGVPPSGRARGHDQVLVPAGPFQAGTSGDPWAYDNERPAHRVDLPAFWIDRFPVTNAAYTEFIESGGYGDPRWWSPDGWRWRCGRRVTAPLFWARDGRRWWRRRFGRMEPVPPREPVQHVSWYEADAYARWAGARLPTEAEWEKACAWDTRAQRALRYPWGDAAPGPRHANLGHRTARPAPAGAFPEGASPCGAEQMIGDVWEWTGSWFAPYPGFRGFPYREYSEIFFGRGYRVLRGGSWATHPSSVRATFRNWDLPARRQIFAGFRCARDLAPGET</sequence>
<reference evidence="9" key="1">
    <citation type="journal article" date="2019" name="Int. J. Syst. Evol. Microbiol.">
        <title>The Global Catalogue of Microorganisms (GCM) 10K type strain sequencing project: providing services to taxonomists for standard genome sequencing and annotation.</title>
        <authorList>
            <consortium name="The Broad Institute Genomics Platform"/>
            <consortium name="The Broad Institute Genome Sequencing Center for Infectious Disease"/>
            <person name="Wu L."/>
            <person name="Ma J."/>
        </authorList>
    </citation>
    <scope>NUCLEOTIDE SEQUENCE [LARGE SCALE GENOMIC DNA]</scope>
    <source>
        <strain evidence="9">JCM 30346</strain>
    </source>
</reference>
<evidence type="ECO:0000259" key="7">
    <source>
        <dbReference type="Pfam" id="PF12867"/>
    </source>
</evidence>
<dbReference type="Pfam" id="PF12867">
    <property type="entry name" value="DinB_2"/>
    <property type="match status" value="1"/>
</dbReference>
<comment type="pathway">
    <text evidence="3 4">Amino-acid biosynthesis; ergothioneine biosynthesis.</text>
</comment>
<evidence type="ECO:0000256" key="1">
    <source>
        <dbReference type="ARBA" id="ARBA00023002"/>
    </source>
</evidence>
<feature type="binding site" evidence="4">
    <location>
        <position position="127"/>
    </location>
    <ligand>
        <name>Fe cation</name>
        <dbReference type="ChEBI" id="CHEBI:24875"/>
    </ligand>
</feature>
<comment type="similarity">
    <text evidence="4">Belongs to the EgtB family.</text>
</comment>
<comment type="catalytic activity">
    <reaction evidence="4">
        <text>gamma-L-glutamyl-L-cysteine + hercynine + O2 = gamma-L-glutamyl-hercynylcysteine S-oxide + H2O</text>
        <dbReference type="Rhea" id="RHEA:42672"/>
        <dbReference type="ChEBI" id="CHEBI:15377"/>
        <dbReference type="ChEBI" id="CHEBI:15379"/>
        <dbReference type="ChEBI" id="CHEBI:15781"/>
        <dbReference type="ChEBI" id="CHEBI:58173"/>
        <dbReference type="ChEBI" id="CHEBI:82703"/>
        <dbReference type="EC" id="1.14.99.50"/>
    </reaction>
</comment>
<dbReference type="Pfam" id="PF03781">
    <property type="entry name" value="FGE-sulfatase"/>
    <property type="match status" value="1"/>
</dbReference>
<feature type="binding site" evidence="4">
    <location>
        <position position="491"/>
    </location>
    <ligand>
        <name>gamma-L-glutamyl-L-cysteine</name>
        <dbReference type="ChEBI" id="CHEBI:58173"/>
    </ligand>
</feature>
<dbReference type="InterPro" id="IPR034660">
    <property type="entry name" value="DinB/YfiT-like"/>
</dbReference>
<dbReference type="PANTHER" id="PTHR23150:SF36">
    <property type="entry name" value="HERCYNINE OXYGENASE"/>
    <property type="match status" value="1"/>
</dbReference>
<dbReference type="EC" id="1.14.99.50" evidence="4"/>
<evidence type="ECO:0000313" key="9">
    <source>
        <dbReference type="Proteomes" id="UP001596137"/>
    </source>
</evidence>
<feature type="compositionally biased region" description="Basic and acidic residues" evidence="5">
    <location>
        <begin position="22"/>
        <end position="32"/>
    </location>
</feature>
<keyword evidence="9" id="KW-1185">Reference proteome</keyword>
<comment type="function">
    <text evidence="4">Catalyzes the oxidative sulfurization of hercynine (N-alpha,N-alpha,N-alpha-trimethyl-L-histidine) into hercynyl-gamma-L-glutamyl-L-cysteine sulfoxide, a step in the biosynthesis pathway of ergothioneine.</text>
</comment>
<organism evidence="8 9">
    <name type="scientific">Sphaerisporangium aureirubrum</name>
    <dbReference type="NCBI Taxonomy" id="1544736"/>
    <lineage>
        <taxon>Bacteria</taxon>
        <taxon>Bacillati</taxon>
        <taxon>Actinomycetota</taxon>
        <taxon>Actinomycetes</taxon>
        <taxon>Streptosporangiales</taxon>
        <taxon>Streptosporangiaceae</taxon>
        <taxon>Sphaerisporangium</taxon>
    </lineage>
</organism>
<dbReference type="NCBIfam" id="TIGR03440">
    <property type="entry name" value="egtB_TIGR03440"/>
    <property type="match status" value="1"/>
</dbReference>
<dbReference type="SUPFAM" id="SSF56436">
    <property type="entry name" value="C-type lectin-like"/>
    <property type="match status" value="1"/>
</dbReference>
<dbReference type="InterPro" id="IPR017806">
    <property type="entry name" value="EgtB"/>
</dbReference>
<dbReference type="InterPro" id="IPR005532">
    <property type="entry name" value="SUMF_dom"/>
</dbReference>
<dbReference type="RefSeq" id="WP_380752939.1">
    <property type="nucleotide sequence ID" value="NZ_JBHSRF010000018.1"/>
</dbReference>
<dbReference type="InterPro" id="IPR024775">
    <property type="entry name" value="DinB-like"/>
</dbReference>
<dbReference type="PANTHER" id="PTHR23150">
    <property type="entry name" value="SULFATASE MODIFYING FACTOR 1, 2"/>
    <property type="match status" value="1"/>
</dbReference>
<keyword evidence="4" id="KW-0503">Monooxygenase</keyword>
<keyword evidence="1 4" id="KW-0560">Oxidoreductase</keyword>
<feature type="compositionally biased region" description="Basic and acidic residues" evidence="5">
    <location>
        <begin position="39"/>
        <end position="72"/>
    </location>
</feature>
<keyword evidence="4" id="KW-0479">Metal-binding</keyword>
<feature type="domain" description="Sulfatase-modifying factor enzyme-like" evidence="6">
    <location>
        <begin position="248"/>
        <end position="506"/>
    </location>
</feature>
<dbReference type="EMBL" id="JBHSRF010000018">
    <property type="protein sequence ID" value="MFC6082583.1"/>
    <property type="molecule type" value="Genomic_DNA"/>
</dbReference>
<accession>A0ABW1NI02</accession>
<protein>
    <recommendedName>
        <fullName evidence="4">Hercynine oxygenase</fullName>
        <ecNumber evidence="4">1.14.99.50</ecNumber>
    </recommendedName>
    <alternativeName>
        <fullName evidence="4">Gamma-glutamyl hercynylcysteine S-oxide synthase</fullName>
    </alternativeName>
</protein>
<name>A0ABW1NI02_9ACTN</name>
<keyword evidence="2 4" id="KW-0408">Iron</keyword>
<feature type="binding site" evidence="4">
    <location>
        <position position="214"/>
    </location>
    <ligand>
        <name>Fe cation</name>
        <dbReference type="ChEBI" id="CHEBI:24875"/>
    </ligand>
</feature>
<evidence type="ECO:0000256" key="5">
    <source>
        <dbReference type="SAM" id="MobiDB-lite"/>
    </source>
</evidence>
<feature type="region of interest" description="Disordered" evidence="5">
    <location>
        <begin position="1"/>
        <end position="72"/>
    </location>
</feature>
<evidence type="ECO:0000256" key="4">
    <source>
        <dbReference type="HAMAP-Rule" id="MF_02035"/>
    </source>
</evidence>
<evidence type="ECO:0000313" key="8">
    <source>
        <dbReference type="EMBL" id="MFC6082583.1"/>
    </source>
</evidence>
<feature type="domain" description="DinB-like" evidence="7">
    <location>
        <begin position="93"/>
        <end position="222"/>
    </location>
</feature>
<dbReference type="Gene3D" id="3.90.1580.10">
    <property type="entry name" value="paralog of FGE (formylglycine-generating enzyme)"/>
    <property type="match status" value="1"/>
</dbReference>
<comment type="caution">
    <text evidence="8">The sequence shown here is derived from an EMBL/GenBank/DDBJ whole genome shotgun (WGS) entry which is preliminary data.</text>
</comment>
<evidence type="ECO:0000256" key="3">
    <source>
        <dbReference type="ARBA" id="ARBA00037882"/>
    </source>
</evidence>
<comment type="cofactor">
    <cofactor evidence="4">
        <name>Fe(2+)</name>
        <dbReference type="ChEBI" id="CHEBI:29033"/>
    </cofactor>
</comment>
<dbReference type="InterPro" id="IPR016187">
    <property type="entry name" value="CTDL_fold"/>
</dbReference>
<proteinExistence type="inferred from homology"/>
<dbReference type="HAMAP" id="MF_02035">
    <property type="entry name" value="EgtB"/>
    <property type="match status" value="1"/>
</dbReference>
<feature type="binding site" evidence="4">
    <location>
        <begin position="161"/>
        <end position="164"/>
    </location>
    <ligand>
        <name>gamma-L-glutamyl-L-cysteine</name>
        <dbReference type="ChEBI" id="CHEBI:58173"/>
    </ligand>
</feature>
<feature type="binding site" evidence="4">
    <location>
        <position position="495"/>
    </location>
    <ligand>
        <name>gamma-L-glutamyl-L-cysteine</name>
        <dbReference type="ChEBI" id="CHEBI:58173"/>
    </ligand>
</feature>
<evidence type="ECO:0000256" key="2">
    <source>
        <dbReference type="ARBA" id="ARBA00023004"/>
    </source>
</evidence>
<dbReference type="SUPFAM" id="SSF109854">
    <property type="entry name" value="DinB/YfiT-like putative metalloenzymes"/>
    <property type="match status" value="1"/>
</dbReference>
<dbReference type="InterPro" id="IPR042095">
    <property type="entry name" value="SUMF_sf"/>
</dbReference>
<dbReference type="InterPro" id="IPR051043">
    <property type="entry name" value="Sulfatase_Mod_Factor_Kinase"/>
</dbReference>
<gene>
    <name evidence="4 8" type="primary">egtB</name>
    <name evidence="8" type="ORF">ACFP1K_15555</name>
</gene>
<evidence type="ECO:0000259" key="6">
    <source>
        <dbReference type="Pfam" id="PF03781"/>
    </source>
</evidence>
<dbReference type="InterPro" id="IPR032890">
    <property type="entry name" value="EgtB_Actinobacteria"/>
</dbReference>
<dbReference type="Proteomes" id="UP001596137">
    <property type="component" value="Unassembled WGS sequence"/>
</dbReference>
<feature type="binding site" evidence="4">
    <location>
        <position position="218"/>
    </location>
    <ligand>
        <name>Fe cation</name>
        <dbReference type="ChEBI" id="CHEBI:24875"/>
    </ligand>
</feature>